<gene>
    <name evidence="3" type="ORF">HYN51_05170</name>
</gene>
<dbReference type="InterPro" id="IPR036709">
    <property type="entry name" value="Autotransporte_beta_dom_sf"/>
</dbReference>
<feature type="compositionally biased region" description="Pro residues" evidence="1">
    <location>
        <begin position="757"/>
        <end position="781"/>
    </location>
</feature>
<evidence type="ECO:0000313" key="4">
    <source>
        <dbReference type="Proteomes" id="UP000244908"/>
    </source>
</evidence>
<dbReference type="InterPro" id="IPR043990">
    <property type="entry name" value="AC_1"/>
</dbReference>
<feature type="region of interest" description="Disordered" evidence="1">
    <location>
        <begin position="748"/>
        <end position="781"/>
    </location>
</feature>
<dbReference type="SMART" id="SM00869">
    <property type="entry name" value="Autotransporter"/>
    <property type="match status" value="1"/>
</dbReference>
<proteinExistence type="predicted"/>
<sequence>MKHKGNVCSESDRILLPVFRKTLLASLLLPLISPAVWAVDRTASVTDGSSVVISGIYSSATDNTNLIYVTNPNSTVSNNGPTSFESSAYLTGVMVENGGALNLDGALFNLENANASISATGIGTEVALSNIQITGGQIGISGADGAKISLNNSTMTSAGGKLIDITDMNTAGTMLTGVNNTFIASSGYNSGIYLENSTAILNKTTFTTSADSVFSQLINASSNTNLTLNDLNVTATIGSQNAGITSDSSTLNMSDATINQTGGRSAISLSSPSGQGMTTLTNVNVTAVLDENINYRAINDVSGNVGLVYLDGGTLKIKGGAYDVTNGDGINSNQWRSLKAGELDVSEAKITTHGNKSVGIRTMGKTAIDNVDIITNGDNSPALLVSGYSSKDSSYAVVDASNMTITTAGVGSQGISTDLYGRITVADSAITTSGESSSLLLANNISNITANNIRAESTGVGAHGINVQNGSTILVKDSQVSTSGANADGIYAATANMTNGSYSPMGFGQDVSVQLDNTSLNSALGNGLTANGINLNVDVINGSKVTGGNGILINAISDIPNGTLLTSTVNMTADNQTILTGDIQAEQDNIANLSLTNGSIWDGAARNANNISVDGSSLWNLTGDADVASLNLGGQVNYTPGNSYRASGTDFSTLTVRGDMTGNGGLLNMNVALGDDNSQSDKLVVQGNTSGDTAIQVKNAGGTGAQTINGIQLVSVAGQSDGSFALKGRAVAGAYEYQLAKNQNDGGWYLHSGAIPEPTPEPKPTPTPEPTVDPVPTPNPTPLSPTIRPEAGSYMANMAAASKMFNLRLEDREGRAENSSMWLRQQGDRTKFRDNSGQIKTATNTYVVQGGGEVAQTQFSDTDRLGVGLMLGYGKSDSQSRNHRSGYNSRGQVDGYSGGVYATWYQDAKTLDGLYVDSWVQYSMLNASVDGEQLSSESYDINGWSASVESGYRIPVYQGENGNVFVTPQAQITWSGINADDHKEANGTRVTSDDNNNVQTRLGVKLSRDGVSDMDKGSDKLFTVYTEANWLHNTEQAGATMDGVAIKQAGSANIGELKLGAEGQLNKYINLWTNVAQQLGDDGYSDTAVTVGFKYKF</sequence>
<dbReference type="GO" id="GO:0019867">
    <property type="term" value="C:outer membrane"/>
    <property type="evidence" value="ECO:0007669"/>
    <property type="project" value="InterPro"/>
</dbReference>
<evidence type="ECO:0000259" key="2">
    <source>
        <dbReference type="PROSITE" id="PS51208"/>
    </source>
</evidence>
<name>A0A2Y9TWL2_9GAMM</name>
<feature type="domain" description="Autotransporter" evidence="2">
    <location>
        <begin position="814"/>
        <end position="1097"/>
    </location>
</feature>
<dbReference type="OrthoDB" id="6053567at2"/>
<dbReference type="PROSITE" id="PS51208">
    <property type="entry name" value="AUTOTRANSPORTER"/>
    <property type="match status" value="1"/>
</dbReference>
<dbReference type="InterPro" id="IPR012332">
    <property type="entry name" value="Autotransporter_pectin_lyase_C"/>
</dbReference>
<dbReference type="SUPFAM" id="SSF51126">
    <property type="entry name" value="Pectin lyase-like"/>
    <property type="match status" value="1"/>
</dbReference>
<dbReference type="Gene3D" id="2.40.128.130">
    <property type="entry name" value="Autotransporter beta-domain"/>
    <property type="match status" value="1"/>
</dbReference>
<dbReference type="InterPro" id="IPR011050">
    <property type="entry name" value="Pectin_lyase_fold/virulence"/>
</dbReference>
<dbReference type="CDD" id="cd00253">
    <property type="entry name" value="PL_Passenger_AT"/>
    <property type="match status" value="1"/>
</dbReference>
<dbReference type="Pfam" id="PF18883">
    <property type="entry name" value="AC_1"/>
    <property type="match status" value="1"/>
</dbReference>
<dbReference type="EMBL" id="CP029185">
    <property type="protein sequence ID" value="AWH88002.1"/>
    <property type="molecule type" value="Genomic_DNA"/>
</dbReference>
<dbReference type="Proteomes" id="UP000244908">
    <property type="component" value="Chromosome"/>
</dbReference>
<dbReference type="AlphaFoldDB" id="A0A2Y9TWL2"/>
<dbReference type="InterPro" id="IPR006315">
    <property type="entry name" value="OM_autotransptr_brl_dom"/>
</dbReference>
<accession>A0A2Y9TWL2</accession>
<dbReference type="SUPFAM" id="SSF103515">
    <property type="entry name" value="Autotransporter"/>
    <property type="match status" value="1"/>
</dbReference>
<protein>
    <submittedName>
        <fullName evidence="3">Autotransporter outer membrane beta-barrel domain-containing protein</fullName>
    </submittedName>
</protein>
<evidence type="ECO:0000256" key="1">
    <source>
        <dbReference type="SAM" id="MobiDB-lite"/>
    </source>
</evidence>
<dbReference type="RefSeq" id="WP_108900077.1">
    <property type="nucleotide sequence ID" value="NZ_CP029185.2"/>
</dbReference>
<organism evidence="3 4">
    <name type="scientific">Limnobaculum parvum</name>
    <dbReference type="NCBI Taxonomy" id="2172103"/>
    <lineage>
        <taxon>Bacteria</taxon>
        <taxon>Pseudomonadati</taxon>
        <taxon>Pseudomonadota</taxon>
        <taxon>Gammaproteobacteria</taxon>
        <taxon>Enterobacterales</taxon>
        <taxon>Budviciaceae</taxon>
        <taxon>Limnobaculum</taxon>
    </lineage>
</organism>
<reference evidence="3 4" key="1">
    <citation type="journal article" date="2019" name="Int. J. Syst. Evol. Microbiol.">
        <title>Limnobaculum parvum gen. nov., sp. nov., isolated from a freshwater lake.</title>
        <authorList>
            <person name="Baek C."/>
            <person name="Shin S.K."/>
            <person name="Yi H."/>
        </authorList>
    </citation>
    <scope>NUCLEOTIDE SEQUENCE [LARGE SCALE GENOMIC DNA]</scope>
    <source>
        <strain evidence="3 4">HYN0051</strain>
    </source>
</reference>
<dbReference type="PANTHER" id="PTHR12338:SF5">
    <property type="entry name" value="ANTIGEN 43-RELATED"/>
    <property type="match status" value="1"/>
</dbReference>
<dbReference type="NCBIfam" id="TIGR01414">
    <property type="entry name" value="autotrans_barl"/>
    <property type="match status" value="1"/>
</dbReference>
<dbReference type="KEGG" id="lpv:HYN51_05170"/>
<dbReference type="Pfam" id="PF03797">
    <property type="entry name" value="Autotransporter"/>
    <property type="match status" value="1"/>
</dbReference>
<dbReference type="PANTHER" id="PTHR12338">
    <property type="entry name" value="AUTOTRANSPORTER"/>
    <property type="match status" value="1"/>
</dbReference>
<dbReference type="InterPro" id="IPR050909">
    <property type="entry name" value="Bact_Autotransporter_VF"/>
</dbReference>
<evidence type="ECO:0000313" key="3">
    <source>
        <dbReference type="EMBL" id="AWH88002.1"/>
    </source>
</evidence>
<keyword evidence="4" id="KW-1185">Reference proteome</keyword>
<dbReference type="Gene3D" id="2.160.20.20">
    <property type="match status" value="1"/>
</dbReference>
<dbReference type="InterPro" id="IPR005546">
    <property type="entry name" value="Autotransporte_beta"/>
</dbReference>